<keyword evidence="4" id="KW-1185">Reference proteome</keyword>
<feature type="chain" id="PRO_5042163235" evidence="2">
    <location>
        <begin position="39"/>
        <end position="666"/>
    </location>
</feature>
<feature type="compositionally biased region" description="Basic residues" evidence="1">
    <location>
        <begin position="498"/>
        <end position="508"/>
    </location>
</feature>
<evidence type="ECO:0000313" key="3">
    <source>
        <dbReference type="EMBL" id="KAK1745465.1"/>
    </source>
</evidence>
<feature type="compositionally biased region" description="Acidic residues" evidence="1">
    <location>
        <begin position="555"/>
        <end position="566"/>
    </location>
</feature>
<evidence type="ECO:0000313" key="4">
    <source>
        <dbReference type="Proteomes" id="UP001224775"/>
    </source>
</evidence>
<comment type="caution">
    <text evidence="3">The sequence shown here is derived from an EMBL/GenBank/DDBJ whole genome shotgun (WGS) entry which is preliminary data.</text>
</comment>
<dbReference type="Proteomes" id="UP001224775">
    <property type="component" value="Unassembled WGS sequence"/>
</dbReference>
<accession>A0AAD8YHD9</accession>
<feature type="region of interest" description="Disordered" evidence="1">
    <location>
        <begin position="469"/>
        <end position="568"/>
    </location>
</feature>
<protein>
    <submittedName>
        <fullName evidence="3">Dynamin family protein</fullName>
    </submittedName>
</protein>
<name>A0AAD8YHD9_9STRA</name>
<proteinExistence type="predicted"/>
<keyword evidence="2" id="KW-0732">Signal</keyword>
<feature type="signal peptide" evidence="2">
    <location>
        <begin position="1"/>
        <end position="38"/>
    </location>
</feature>
<feature type="compositionally biased region" description="Polar residues" evidence="1">
    <location>
        <begin position="543"/>
        <end position="554"/>
    </location>
</feature>
<evidence type="ECO:0000256" key="1">
    <source>
        <dbReference type="SAM" id="MobiDB-lite"/>
    </source>
</evidence>
<dbReference type="EMBL" id="JATAAI010000005">
    <property type="protein sequence ID" value="KAK1745465.1"/>
    <property type="molecule type" value="Genomic_DNA"/>
</dbReference>
<dbReference type="AlphaFoldDB" id="A0AAD8YHD9"/>
<reference evidence="3" key="1">
    <citation type="submission" date="2023-06" db="EMBL/GenBank/DDBJ databases">
        <title>Survivors Of The Sea: Transcriptome response of Skeletonema marinoi to long-term dormancy.</title>
        <authorList>
            <person name="Pinder M.I.M."/>
            <person name="Kourtchenko O."/>
            <person name="Robertson E.K."/>
            <person name="Larsson T."/>
            <person name="Maumus F."/>
            <person name="Osuna-Cruz C.M."/>
            <person name="Vancaester E."/>
            <person name="Stenow R."/>
            <person name="Vandepoele K."/>
            <person name="Ploug H."/>
            <person name="Bruchert V."/>
            <person name="Godhe A."/>
            <person name="Topel M."/>
        </authorList>
    </citation>
    <scope>NUCLEOTIDE SEQUENCE</scope>
    <source>
        <strain evidence="3">R05AC</strain>
    </source>
</reference>
<sequence length="666" mass="75204">MINSRKNAIVNPMTIQHRTLLLPLGYLSLLLATSSASSAPVFSCHLHDTSCRSGIMIHDDHSFQIPITQHMKENDHRRRNNFLSVLLSTRGGASPMQSDSDFFNTNDDEDAELLNSIFFNDDKLINSVREKAPIRSDNRGSPLYNTNQADRKSSKQQQQQQQPPLTKIQLEHRKQMLFNLAMSMQDAHTSTVQALIKGNAAHIPPALFGQTILQEKAACNKKFLDVTSDSYNVDIKAELKSINNGQRDEIETSGPSFRHIEDPNLLSYWGLTPEARLYGGAQYHRVLRYYHHLLLTAPLPQITDDEVALLTNGITDVHDSSDLMRAVALLVQQKLELVMEDILADMTRRLLYVMERQWELVEYSMTLHRPMGAAGTGFGKSGDKSRRESILYSRYGPEFTTAEKDLMSVLSISFHKFAQEQAENAHRKSAEDIKALLRYVTWDMGRARTRTRNSEYQNSAGGYVTEIQIVRDDSPIPDELPNEPPDGMTKNTNNRSSSSRKTKQKKKSAYSDSTKRRMIARGGAAIGSGRKRSQLRRDDENESVTSTRADQENAQIEEDEEYEDESASTSLVLTSQTSPMFSGDDEVLSLLFDTLSTTLVPKSESQGGQTQAAIESLAAYITDRMRLDLSRMIRSKFNTFFLLPFYEDLGIYLRRELDSYLASLDG</sequence>
<gene>
    <name evidence="3" type="ORF">QTG54_003389</name>
</gene>
<organism evidence="3 4">
    <name type="scientific">Skeletonema marinoi</name>
    <dbReference type="NCBI Taxonomy" id="267567"/>
    <lineage>
        <taxon>Eukaryota</taxon>
        <taxon>Sar</taxon>
        <taxon>Stramenopiles</taxon>
        <taxon>Ochrophyta</taxon>
        <taxon>Bacillariophyta</taxon>
        <taxon>Coscinodiscophyceae</taxon>
        <taxon>Thalassiosirophycidae</taxon>
        <taxon>Thalassiosirales</taxon>
        <taxon>Skeletonemataceae</taxon>
        <taxon>Skeletonema</taxon>
        <taxon>Skeletonema marinoi-dohrnii complex</taxon>
    </lineage>
</organism>
<feature type="region of interest" description="Disordered" evidence="1">
    <location>
        <begin position="130"/>
        <end position="166"/>
    </location>
</feature>
<evidence type="ECO:0000256" key="2">
    <source>
        <dbReference type="SAM" id="SignalP"/>
    </source>
</evidence>